<sequence length="853" mass="94482">MPAGSMSLYDDPERSPLGQRGMHVLPASQYLQERLSERRARQLRPKRARHTDCGPQSPRGRDDDIFFAEARETRDTRMYDSSPLVAASSRASDAGTQQNGDRPRRRTVGLRDMDEQMDRLQKQNFALKLELDHRREQTQKLQERMGSMQDQVERALLMEDEHKELLRINSELVQELEKRDRAVEEAMDLICDLEDQVGELQEHSSNTRPSTAHADSGYAGTEALDQDSRGSPPRPAVASKAAVVNTQPPSAQASAASHNLHDALNMQATAKPKRQPSVLSSRQPSTHALRSVYMENSRSLRPVQSFQSLLERQDHKVEEDSDNLSISPRLSVLSESSFPSIYSPKKDLSPDRYDWEVADEAGGLPAPLGCPAHMRQDSIKRVSQWMSARDAVEATPSKSNRISSPLQDESGRHSSASSLGPYQSLNDALSSGVEPVAAPAPPADVDREHHQHHLRKQKSGRLRTRPVSYPVNELHMPPTPDSVSTRMLRESHSSIGKDKSLLDTTPAFVKDYSTLEPGLRTAPRQMRSSVELRTAYNSNLQFRSTALDGHRQEDSSDDEEYIRQEPPCGEKSKDSTFAYDDFPDGGSITMGTPRRFQSHARPPADVMFNHSDISPTLKPPAPGRRRSSQQTIGEPAKSGVSAQPCHEDGVLSVEGVVSPRSARSQRSNSSGNRTVTLGDEQSSRTLSPAASRATAVTSPRSRTSPSPARTLSKKMPKFIRRLSNTMLSEGSPLPTLTSTPSSAYANSGPPRPRTSHADRIPRNNGGATMPRPPSSREIRPQPPIKVLKDMNVVRPASAAGTERERRSLFRRSNSTKKKDQSDGSASDTQQMRGVAVKRRGSIRDVVTSRRPWR</sequence>
<feature type="compositionally biased region" description="Low complexity" evidence="3">
    <location>
        <begin position="727"/>
        <end position="742"/>
    </location>
</feature>
<dbReference type="RefSeq" id="XP_016758509.1">
    <property type="nucleotide sequence ID" value="XM_016906233.1"/>
</dbReference>
<proteinExistence type="predicted"/>
<dbReference type="OrthoDB" id="10251744at2759"/>
<feature type="region of interest" description="Disordered" evidence="3">
    <location>
        <begin position="200"/>
        <end position="257"/>
    </location>
</feature>
<dbReference type="HOGENOM" id="CLU_334679_0_0_1"/>
<feature type="compositionally biased region" description="Low complexity" evidence="3">
    <location>
        <begin position="687"/>
        <end position="710"/>
    </location>
</feature>
<keyword evidence="2" id="KW-0963">Cytoplasm</keyword>
<feature type="compositionally biased region" description="Basic residues" evidence="3">
    <location>
        <begin position="711"/>
        <end position="720"/>
    </location>
</feature>
<organism evidence="5 6">
    <name type="scientific">Sphaerulina musiva (strain SO2202)</name>
    <name type="common">Poplar stem canker fungus</name>
    <name type="synonym">Septoria musiva</name>
    <dbReference type="NCBI Taxonomy" id="692275"/>
    <lineage>
        <taxon>Eukaryota</taxon>
        <taxon>Fungi</taxon>
        <taxon>Dikarya</taxon>
        <taxon>Ascomycota</taxon>
        <taxon>Pezizomycotina</taxon>
        <taxon>Dothideomycetes</taxon>
        <taxon>Dothideomycetidae</taxon>
        <taxon>Mycosphaerellales</taxon>
        <taxon>Mycosphaerellaceae</taxon>
        <taxon>Sphaerulina</taxon>
    </lineage>
</organism>
<feature type="region of interest" description="Disordered" evidence="3">
    <location>
        <begin position="1"/>
        <end position="106"/>
    </location>
</feature>
<dbReference type="EMBL" id="KB456267">
    <property type="protein sequence ID" value="EMF10388.1"/>
    <property type="molecule type" value="Genomic_DNA"/>
</dbReference>
<feature type="compositionally biased region" description="Basic and acidic residues" evidence="3">
    <location>
        <begin position="59"/>
        <end position="78"/>
    </location>
</feature>
<dbReference type="Proteomes" id="UP000016931">
    <property type="component" value="Unassembled WGS sequence"/>
</dbReference>
<dbReference type="AlphaFoldDB" id="N1QGW4"/>
<evidence type="ECO:0000313" key="6">
    <source>
        <dbReference type="Proteomes" id="UP000016931"/>
    </source>
</evidence>
<evidence type="ECO:0000259" key="4">
    <source>
        <dbReference type="Pfam" id="PF07989"/>
    </source>
</evidence>
<dbReference type="InterPro" id="IPR012943">
    <property type="entry name" value="Cnn_1N"/>
</dbReference>
<dbReference type="Pfam" id="PF07989">
    <property type="entry name" value="Cnn_1N"/>
    <property type="match status" value="1"/>
</dbReference>
<dbReference type="eggNOG" id="ENOG502SSWS">
    <property type="taxonomic scope" value="Eukaryota"/>
</dbReference>
<feature type="compositionally biased region" description="Polar residues" evidence="3">
    <location>
        <begin position="89"/>
        <end position="100"/>
    </location>
</feature>
<evidence type="ECO:0000313" key="5">
    <source>
        <dbReference type="EMBL" id="EMF10388.1"/>
    </source>
</evidence>
<name>N1QGW4_SPHMS</name>
<evidence type="ECO:0000256" key="2">
    <source>
        <dbReference type="ARBA" id="ARBA00022490"/>
    </source>
</evidence>
<feature type="compositionally biased region" description="Low complexity" evidence="3">
    <location>
        <begin position="247"/>
        <end position="257"/>
    </location>
</feature>
<evidence type="ECO:0000256" key="1">
    <source>
        <dbReference type="ARBA" id="ARBA00004496"/>
    </source>
</evidence>
<accession>N1QGW4</accession>
<dbReference type="STRING" id="692275.N1QGW4"/>
<feature type="region of interest" description="Disordered" evidence="3">
    <location>
        <begin position="543"/>
        <end position="853"/>
    </location>
</feature>
<feature type="region of interest" description="Disordered" evidence="3">
    <location>
        <begin position="387"/>
        <end position="465"/>
    </location>
</feature>
<dbReference type="OMA" id="RSANTMK"/>
<feature type="compositionally biased region" description="Basic residues" evidence="3">
    <location>
        <begin position="450"/>
        <end position="464"/>
    </location>
</feature>
<comment type="subcellular location">
    <subcellularLocation>
        <location evidence="1">Cytoplasm</location>
    </subcellularLocation>
</comment>
<reference evidence="5 6" key="1">
    <citation type="journal article" date="2012" name="PLoS Pathog.">
        <title>Diverse lifestyles and strategies of plant pathogenesis encoded in the genomes of eighteen Dothideomycetes fungi.</title>
        <authorList>
            <person name="Ohm R.A."/>
            <person name="Feau N."/>
            <person name="Henrissat B."/>
            <person name="Schoch C.L."/>
            <person name="Horwitz B.A."/>
            <person name="Barry K.W."/>
            <person name="Condon B.J."/>
            <person name="Copeland A.C."/>
            <person name="Dhillon B."/>
            <person name="Glaser F."/>
            <person name="Hesse C.N."/>
            <person name="Kosti I."/>
            <person name="LaButti K."/>
            <person name="Lindquist E.A."/>
            <person name="Lucas S."/>
            <person name="Salamov A.A."/>
            <person name="Bradshaw R.E."/>
            <person name="Ciuffetti L."/>
            <person name="Hamelin R.C."/>
            <person name="Kema G.H.J."/>
            <person name="Lawrence C."/>
            <person name="Scott J.A."/>
            <person name="Spatafora J.W."/>
            <person name="Turgeon B.G."/>
            <person name="de Wit P.J.G.M."/>
            <person name="Zhong S."/>
            <person name="Goodwin S.B."/>
            <person name="Grigoriev I.V."/>
        </authorList>
    </citation>
    <scope>NUCLEOTIDE SEQUENCE [LARGE SCALE GENOMIC DNA]</scope>
    <source>
        <strain evidence="5 6">SO2202</strain>
    </source>
</reference>
<dbReference type="GeneID" id="27903370"/>
<feature type="compositionally biased region" description="Polar residues" evidence="3">
    <location>
        <begin position="396"/>
        <end position="429"/>
    </location>
</feature>
<feature type="compositionally biased region" description="Polar residues" evidence="3">
    <location>
        <begin position="822"/>
        <end position="831"/>
    </location>
</feature>
<keyword evidence="6" id="KW-1185">Reference proteome</keyword>
<feature type="domain" description="Centrosomin N-terminal motif 1" evidence="4">
    <location>
        <begin position="110"/>
        <end position="196"/>
    </location>
</feature>
<dbReference type="GO" id="GO:0005737">
    <property type="term" value="C:cytoplasm"/>
    <property type="evidence" value="ECO:0007669"/>
    <property type="project" value="UniProtKB-SubCell"/>
</dbReference>
<evidence type="ECO:0000256" key="3">
    <source>
        <dbReference type="SAM" id="MobiDB-lite"/>
    </source>
</evidence>
<gene>
    <name evidence="5" type="ORF">SEPMUDRAFT_150520</name>
</gene>
<protein>
    <recommendedName>
        <fullName evidence="4">Centrosomin N-terminal motif 1 domain-containing protein</fullName>
    </recommendedName>
</protein>
<feature type="compositionally biased region" description="Polar residues" evidence="3">
    <location>
        <begin position="661"/>
        <end position="686"/>
    </location>
</feature>
<dbReference type="GO" id="GO:0005815">
    <property type="term" value="C:microtubule organizing center"/>
    <property type="evidence" value="ECO:0007669"/>
    <property type="project" value="InterPro"/>
</dbReference>